<feature type="domain" description="CENP-V/GFA" evidence="5">
    <location>
        <begin position="10"/>
        <end position="130"/>
    </location>
</feature>
<dbReference type="Gene3D" id="3.90.1590.10">
    <property type="entry name" value="glutathione-dependent formaldehyde- activating enzyme (gfa)"/>
    <property type="match status" value="1"/>
</dbReference>
<keyword evidence="3" id="KW-0862">Zinc</keyword>
<dbReference type="InterPro" id="IPR006913">
    <property type="entry name" value="CENP-V/GFA"/>
</dbReference>
<gene>
    <name evidence="6" type="ORF">QQZ08_006727</name>
</gene>
<comment type="caution">
    <text evidence="6">The sequence shown here is derived from an EMBL/GenBank/DDBJ whole genome shotgun (WGS) entry which is preliminary data.</text>
</comment>
<protein>
    <recommendedName>
        <fullName evidence="5">CENP-V/GFA domain-containing protein</fullName>
    </recommendedName>
</protein>
<evidence type="ECO:0000313" key="6">
    <source>
        <dbReference type="EMBL" id="KAK7426826.1"/>
    </source>
</evidence>
<evidence type="ECO:0000256" key="3">
    <source>
        <dbReference type="ARBA" id="ARBA00022833"/>
    </source>
</evidence>
<dbReference type="PANTHER" id="PTHR33337">
    <property type="entry name" value="GFA DOMAIN-CONTAINING PROTEIN"/>
    <property type="match status" value="1"/>
</dbReference>
<dbReference type="PANTHER" id="PTHR33337:SF40">
    <property type="entry name" value="CENP-V_GFA DOMAIN-CONTAINING PROTEIN-RELATED"/>
    <property type="match status" value="1"/>
</dbReference>
<sequence length="159" mass="17628">MDLDSLPESITGGCLCGSIRYTITFPSNHAFKGECSTCQCTQCRKNTGSLLGRFHSVPLSAVAYTSPQTTLKTFHATPECARGFCSECGSFLFWRREGSDRISMAVGTFDKEVLRRWGSVVAEANTHLWCEDEIPGVTDHLRGLRWKQDNEGEGAQRVN</sequence>
<evidence type="ECO:0000256" key="1">
    <source>
        <dbReference type="ARBA" id="ARBA00005495"/>
    </source>
</evidence>
<keyword evidence="7" id="KW-1185">Reference proteome</keyword>
<dbReference type="PROSITE" id="PS51891">
    <property type="entry name" value="CENP_V_GFA"/>
    <property type="match status" value="1"/>
</dbReference>
<dbReference type="InterPro" id="IPR011057">
    <property type="entry name" value="Mss4-like_sf"/>
</dbReference>
<name>A0ABR1I1Q2_9HYPO</name>
<evidence type="ECO:0000256" key="2">
    <source>
        <dbReference type="ARBA" id="ARBA00022723"/>
    </source>
</evidence>
<dbReference type="Pfam" id="PF04828">
    <property type="entry name" value="GFA"/>
    <property type="match status" value="1"/>
</dbReference>
<evidence type="ECO:0000259" key="5">
    <source>
        <dbReference type="PROSITE" id="PS51891"/>
    </source>
</evidence>
<accession>A0ABR1I1Q2</accession>
<reference evidence="6 7" key="1">
    <citation type="journal article" date="2025" name="Microbiol. Resour. Announc.">
        <title>Draft genome sequences for Neonectria magnoliae and Neonectria punicea, canker pathogens of Liriodendron tulipifera and Acer saccharum in West Virginia.</title>
        <authorList>
            <person name="Petronek H.M."/>
            <person name="Kasson M.T."/>
            <person name="Metheny A.M."/>
            <person name="Stauder C.M."/>
            <person name="Lovett B."/>
            <person name="Lynch S.C."/>
            <person name="Garnas J.R."/>
            <person name="Kasson L.R."/>
            <person name="Stajich J.E."/>
        </authorList>
    </citation>
    <scope>NUCLEOTIDE SEQUENCE [LARGE SCALE GENOMIC DNA]</scope>
    <source>
        <strain evidence="6 7">NRRL 64651</strain>
    </source>
</reference>
<proteinExistence type="inferred from homology"/>
<dbReference type="SUPFAM" id="SSF51316">
    <property type="entry name" value="Mss4-like"/>
    <property type="match status" value="1"/>
</dbReference>
<keyword evidence="2" id="KW-0479">Metal-binding</keyword>
<keyword evidence="4" id="KW-0456">Lyase</keyword>
<dbReference type="EMBL" id="JAZAVK010000061">
    <property type="protein sequence ID" value="KAK7426826.1"/>
    <property type="molecule type" value="Genomic_DNA"/>
</dbReference>
<dbReference type="Proteomes" id="UP001498421">
    <property type="component" value="Unassembled WGS sequence"/>
</dbReference>
<evidence type="ECO:0000256" key="4">
    <source>
        <dbReference type="ARBA" id="ARBA00023239"/>
    </source>
</evidence>
<comment type="similarity">
    <text evidence="1">Belongs to the Gfa family.</text>
</comment>
<organism evidence="6 7">
    <name type="scientific">Neonectria magnoliae</name>
    <dbReference type="NCBI Taxonomy" id="2732573"/>
    <lineage>
        <taxon>Eukaryota</taxon>
        <taxon>Fungi</taxon>
        <taxon>Dikarya</taxon>
        <taxon>Ascomycota</taxon>
        <taxon>Pezizomycotina</taxon>
        <taxon>Sordariomycetes</taxon>
        <taxon>Hypocreomycetidae</taxon>
        <taxon>Hypocreales</taxon>
        <taxon>Nectriaceae</taxon>
        <taxon>Neonectria</taxon>
    </lineage>
</organism>
<evidence type="ECO:0000313" key="7">
    <source>
        <dbReference type="Proteomes" id="UP001498421"/>
    </source>
</evidence>